<proteinExistence type="predicted"/>
<reference evidence="1 2" key="1">
    <citation type="submission" date="2016-10" db="EMBL/GenBank/DDBJ databases">
        <authorList>
            <person name="de Groot N.N."/>
        </authorList>
    </citation>
    <scope>NUCLEOTIDE SEQUENCE [LARGE SCALE GENOMIC DNA]</scope>
    <source>
        <strain evidence="1 2">LMG 24775</strain>
    </source>
</reference>
<dbReference type="AlphaFoldDB" id="A0A1H3QJE5"/>
<evidence type="ECO:0000313" key="2">
    <source>
        <dbReference type="Proteomes" id="UP000183417"/>
    </source>
</evidence>
<sequence length="45" mass="5075">MCRRGLRVARPLWVGVAWQASQAQDTRLGEVREAVLRLENVVVQG</sequence>
<protein>
    <submittedName>
        <fullName evidence="1">Uncharacterized protein</fullName>
    </submittedName>
</protein>
<name>A0A1H3QJE5_9BURK</name>
<evidence type="ECO:0000313" key="1">
    <source>
        <dbReference type="EMBL" id="SDZ12829.1"/>
    </source>
</evidence>
<dbReference type="Proteomes" id="UP000183417">
    <property type="component" value="Unassembled WGS sequence"/>
</dbReference>
<dbReference type="EMBL" id="FNPE01000012">
    <property type="protein sequence ID" value="SDZ12829.1"/>
    <property type="molecule type" value="Genomic_DNA"/>
</dbReference>
<gene>
    <name evidence="1" type="ORF">SAMN05421547_112177</name>
</gene>
<organism evidence="1 2">
    <name type="scientific">Delftia lacustris</name>
    <dbReference type="NCBI Taxonomy" id="558537"/>
    <lineage>
        <taxon>Bacteria</taxon>
        <taxon>Pseudomonadati</taxon>
        <taxon>Pseudomonadota</taxon>
        <taxon>Betaproteobacteria</taxon>
        <taxon>Burkholderiales</taxon>
        <taxon>Comamonadaceae</taxon>
        <taxon>Delftia</taxon>
    </lineage>
</organism>
<accession>A0A1H3QJE5</accession>